<keyword evidence="2" id="KW-0238">DNA-binding</keyword>
<dbReference type="InterPro" id="IPR008920">
    <property type="entry name" value="TF_FadR/GntR_C"/>
</dbReference>
<evidence type="ECO:0000256" key="3">
    <source>
        <dbReference type="ARBA" id="ARBA00023163"/>
    </source>
</evidence>
<dbReference type="PANTHER" id="PTHR43537">
    <property type="entry name" value="TRANSCRIPTIONAL REGULATOR, GNTR FAMILY"/>
    <property type="match status" value="1"/>
</dbReference>
<dbReference type="SMART" id="SM00345">
    <property type="entry name" value="HTH_GNTR"/>
    <property type="match status" value="1"/>
</dbReference>
<evidence type="ECO:0000259" key="4">
    <source>
        <dbReference type="PROSITE" id="PS50949"/>
    </source>
</evidence>
<dbReference type="Proteomes" id="UP000293568">
    <property type="component" value="Chromosome"/>
</dbReference>
<dbReference type="Pfam" id="PF07729">
    <property type="entry name" value="FCD"/>
    <property type="match status" value="1"/>
</dbReference>
<dbReference type="InterPro" id="IPR036390">
    <property type="entry name" value="WH_DNA-bd_sf"/>
</dbReference>
<evidence type="ECO:0000313" key="6">
    <source>
        <dbReference type="Proteomes" id="UP000293568"/>
    </source>
</evidence>
<dbReference type="Pfam" id="PF00392">
    <property type="entry name" value="GntR"/>
    <property type="match status" value="1"/>
</dbReference>
<dbReference type="Gene3D" id="1.20.120.530">
    <property type="entry name" value="GntR ligand-binding domain-like"/>
    <property type="match status" value="1"/>
</dbReference>
<sequence>MIKQYPSSWLTGASLGEAVSSELRFQILRGTLPHGEVLSENRIASDFGISRSPVREALRTLAGEGLLELERMGAVVRGMDARDIQELYDVRYLIESFVQVQLAGKSNSELFVRLKHVIDRMELAAQHMDSEEFTLQDLNFHEAIISELKHNRIMHLWKSIRQLVLTVMLITTENVFNQGTERIVQVIDKHRRLLENLESGDESAIEESVRVYFADSRSTLHRSIR</sequence>
<dbReference type="InterPro" id="IPR036388">
    <property type="entry name" value="WH-like_DNA-bd_sf"/>
</dbReference>
<dbReference type="InterPro" id="IPR011711">
    <property type="entry name" value="GntR_C"/>
</dbReference>
<keyword evidence="3" id="KW-0804">Transcription</keyword>
<dbReference type="Gene3D" id="1.10.10.10">
    <property type="entry name" value="Winged helix-like DNA-binding domain superfamily/Winged helix DNA-binding domain"/>
    <property type="match status" value="1"/>
</dbReference>
<protein>
    <submittedName>
        <fullName evidence="5">GntR family transcriptional regulator</fullName>
    </submittedName>
</protein>
<accession>A0A4P6F144</accession>
<dbReference type="PRINTS" id="PR00035">
    <property type="entry name" value="HTHGNTR"/>
</dbReference>
<name>A0A4P6F144_9BACL</name>
<organism evidence="5 6">
    <name type="scientific">Paenibacillus protaetiae</name>
    <dbReference type="NCBI Taxonomy" id="2509456"/>
    <lineage>
        <taxon>Bacteria</taxon>
        <taxon>Bacillati</taxon>
        <taxon>Bacillota</taxon>
        <taxon>Bacilli</taxon>
        <taxon>Bacillales</taxon>
        <taxon>Paenibacillaceae</taxon>
        <taxon>Paenibacillus</taxon>
    </lineage>
</organism>
<dbReference type="CDD" id="cd07377">
    <property type="entry name" value="WHTH_GntR"/>
    <property type="match status" value="1"/>
</dbReference>
<dbReference type="SUPFAM" id="SSF46785">
    <property type="entry name" value="Winged helix' DNA-binding domain"/>
    <property type="match status" value="1"/>
</dbReference>
<dbReference type="EMBL" id="CP035492">
    <property type="protein sequence ID" value="QAY68353.1"/>
    <property type="molecule type" value="Genomic_DNA"/>
</dbReference>
<dbReference type="KEGG" id="pprt:ET464_04475"/>
<reference evidence="5 6" key="1">
    <citation type="submission" date="2019-01" db="EMBL/GenBank/DDBJ databases">
        <title>Genome sequencing of strain FW100M-2.</title>
        <authorList>
            <person name="Heo J."/>
            <person name="Kim S.-J."/>
            <person name="Kim J.-S."/>
            <person name="Hong S.-B."/>
            <person name="Kwon S.-W."/>
        </authorList>
    </citation>
    <scope>NUCLEOTIDE SEQUENCE [LARGE SCALE GENOMIC DNA]</scope>
    <source>
        <strain evidence="5 6">FW100M-2</strain>
    </source>
</reference>
<dbReference type="AlphaFoldDB" id="A0A4P6F144"/>
<dbReference type="OrthoDB" id="368257at2"/>
<proteinExistence type="predicted"/>
<dbReference type="PROSITE" id="PS50949">
    <property type="entry name" value="HTH_GNTR"/>
    <property type="match status" value="1"/>
</dbReference>
<dbReference type="GO" id="GO:0003677">
    <property type="term" value="F:DNA binding"/>
    <property type="evidence" value="ECO:0007669"/>
    <property type="project" value="UniProtKB-KW"/>
</dbReference>
<keyword evidence="1" id="KW-0805">Transcription regulation</keyword>
<gene>
    <name evidence="5" type="ORF">ET464_04475</name>
</gene>
<dbReference type="SMART" id="SM00895">
    <property type="entry name" value="FCD"/>
    <property type="match status" value="1"/>
</dbReference>
<dbReference type="InterPro" id="IPR000524">
    <property type="entry name" value="Tscrpt_reg_HTH_GntR"/>
</dbReference>
<evidence type="ECO:0000256" key="1">
    <source>
        <dbReference type="ARBA" id="ARBA00023015"/>
    </source>
</evidence>
<evidence type="ECO:0000313" key="5">
    <source>
        <dbReference type="EMBL" id="QAY68353.1"/>
    </source>
</evidence>
<feature type="domain" description="HTH gntR-type" evidence="4">
    <location>
        <begin position="13"/>
        <end position="79"/>
    </location>
</feature>
<dbReference type="SUPFAM" id="SSF48008">
    <property type="entry name" value="GntR ligand-binding domain-like"/>
    <property type="match status" value="1"/>
</dbReference>
<dbReference type="GO" id="GO:0003700">
    <property type="term" value="F:DNA-binding transcription factor activity"/>
    <property type="evidence" value="ECO:0007669"/>
    <property type="project" value="InterPro"/>
</dbReference>
<evidence type="ECO:0000256" key="2">
    <source>
        <dbReference type="ARBA" id="ARBA00023125"/>
    </source>
</evidence>
<keyword evidence="6" id="KW-1185">Reference proteome</keyword>
<dbReference type="PANTHER" id="PTHR43537:SF24">
    <property type="entry name" value="GLUCONATE OPERON TRANSCRIPTIONAL REPRESSOR"/>
    <property type="match status" value="1"/>
</dbReference>